<sequence>MAFYPYRIAGGLLVGLLPLAGAWAQARPQLSLSTGPAFSLTTIARSARTPRAFRADNTFGLTGELRLAWPLAPQWALETMLGLTELQPGIKYKVDNGSRSSGIGPGPLLHTGLALRRSDLLTFGSRFSLDAALGAGVAWLARPYPTDRLNEFNPGQRQPAPGRPVVVYTSHQQHRSIWRLSGNVRLRYALTPNRNLLLSLDYAQGMQSLVESRTQRLTYLAANGTPQEGGFVLRDRGSHVALQLGYSWFLGHAGERATPHTPRYGRTAGPPEELVEEEPPTFSEPPTE</sequence>
<evidence type="ECO:0008006" key="4">
    <source>
        <dbReference type="Google" id="ProtNLM"/>
    </source>
</evidence>
<keyword evidence="3" id="KW-1185">Reference proteome</keyword>
<dbReference type="EMBL" id="FNOV01000012">
    <property type="protein sequence ID" value="SDY72177.1"/>
    <property type="molecule type" value="Genomic_DNA"/>
</dbReference>
<evidence type="ECO:0000256" key="1">
    <source>
        <dbReference type="SAM" id="MobiDB-lite"/>
    </source>
</evidence>
<protein>
    <recommendedName>
        <fullName evidence="4">Outer membrane protein beta-barrel domain-containing protein</fullName>
    </recommendedName>
</protein>
<dbReference type="RefSeq" id="WP_092742322.1">
    <property type="nucleotide sequence ID" value="NZ_FNOV01000012.1"/>
</dbReference>
<gene>
    <name evidence="2" type="ORF">SAMN04488069_11269</name>
</gene>
<organism evidence="2 3">
    <name type="scientific">Hymenobacter psychrophilus</name>
    <dbReference type="NCBI Taxonomy" id="651662"/>
    <lineage>
        <taxon>Bacteria</taxon>
        <taxon>Pseudomonadati</taxon>
        <taxon>Bacteroidota</taxon>
        <taxon>Cytophagia</taxon>
        <taxon>Cytophagales</taxon>
        <taxon>Hymenobacteraceae</taxon>
        <taxon>Hymenobacter</taxon>
    </lineage>
</organism>
<name>A0A1H3M626_9BACT</name>
<evidence type="ECO:0000313" key="3">
    <source>
        <dbReference type="Proteomes" id="UP000199249"/>
    </source>
</evidence>
<proteinExistence type="predicted"/>
<evidence type="ECO:0000313" key="2">
    <source>
        <dbReference type="EMBL" id="SDY72177.1"/>
    </source>
</evidence>
<dbReference type="OrthoDB" id="881094at2"/>
<dbReference type="AlphaFoldDB" id="A0A1H3M626"/>
<dbReference type="Proteomes" id="UP000199249">
    <property type="component" value="Unassembled WGS sequence"/>
</dbReference>
<accession>A0A1H3M626</accession>
<reference evidence="3" key="1">
    <citation type="submission" date="2016-10" db="EMBL/GenBank/DDBJ databases">
        <authorList>
            <person name="Varghese N."/>
            <person name="Submissions S."/>
        </authorList>
    </citation>
    <scope>NUCLEOTIDE SEQUENCE [LARGE SCALE GENOMIC DNA]</scope>
    <source>
        <strain evidence="3">CGMCC 1.8975</strain>
    </source>
</reference>
<feature type="region of interest" description="Disordered" evidence="1">
    <location>
        <begin position="257"/>
        <end position="288"/>
    </location>
</feature>